<reference evidence="1 2" key="1">
    <citation type="journal article" date="2024" name="G3 (Bethesda)">
        <title>Genome assembly of Hibiscus sabdariffa L. provides insights into metabolisms of medicinal natural products.</title>
        <authorList>
            <person name="Kim T."/>
        </authorList>
    </citation>
    <scope>NUCLEOTIDE SEQUENCE [LARGE SCALE GENOMIC DNA]</scope>
    <source>
        <strain evidence="1">TK-2024</strain>
        <tissue evidence="1">Old leaves</tissue>
    </source>
</reference>
<dbReference type="Proteomes" id="UP001472677">
    <property type="component" value="Unassembled WGS sequence"/>
</dbReference>
<organism evidence="1 2">
    <name type="scientific">Hibiscus sabdariffa</name>
    <name type="common">roselle</name>
    <dbReference type="NCBI Taxonomy" id="183260"/>
    <lineage>
        <taxon>Eukaryota</taxon>
        <taxon>Viridiplantae</taxon>
        <taxon>Streptophyta</taxon>
        <taxon>Embryophyta</taxon>
        <taxon>Tracheophyta</taxon>
        <taxon>Spermatophyta</taxon>
        <taxon>Magnoliopsida</taxon>
        <taxon>eudicotyledons</taxon>
        <taxon>Gunneridae</taxon>
        <taxon>Pentapetalae</taxon>
        <taxon>rosids</taxon>
        <taxon>malvids</taxon>
        <taxon>Malvales</taxon>
        <taxon>Malvaceae</taxon>
        <taxon>Malvoideae</taxon>
        <taxon>Hibiscus</taxon>
    </lineage>
</organism>
<protein>
    <submittedName>
        <fullName evidence="1">Uncharacterized protein</fullName>
    </submittedName>
</protein>
<sequence>MESNGQLQLNSVVTIPSRLGSASSTGNSSQLSSGSVSALGNHNQWFVDTGATHHVTPDATGVSSAEDFSGPEKLVAKEASFSNACKSAALEVLPANFSQLRGHGCASTSSASSQPTNVEPCVSRVISTAHVVVQTSSDQLQMPPAADVTVIGDQHTHGRSAGLTSEGTNSPIRSQIAGVGEPAAAIGADISVETGQEVLNRDSITSNFAGQSSSLGPRNVHSDTANTADRIEAIEDFDAIHIAESPLLVGDRKNDSFSIAFAGLQKEKGCDLDGMSFLISNGIALLERQDNYA</sequence>
<name>A0ABR2BG75_9ROSI</name>
<comment type="caution">
    <text evidence="1">The sequence shown here is derived from an EMBL/GenBank/DDBJ whole genome shotgun (WGS) entry which is preliminary data.</text>
</comment>
<keyword evidence="2" id="KW-1185">Reference proteome</keyword>
<accession>A0ABR2BG75</accession>
<proteinExistence type="predicted"/>
<dbReference type="EMBL" id="JBBPBM010000128">
    <property type="protein sequence ID" value="KAK8505438.1"/>
    <property type="molecule type" value="Genomic_DNA"/>
</dbReference>
<gene>
    <name evidence="1" type="ORF">V6N12_067404</name>
</gene>
<evidence type="ECO:0000313" key="1">
    <source>
        <dbReference type="EMBL" id="KAK8505438.1"/>
    </source>
</evidence>
<evidence type="ECO:0000313" key="2">
    <source>
        <dbReference type="Proteomes" id="UP001472677"/>
    </source>
</evidence>